<dbReference type="Proteomes" id="UP000322267">
    <property type="component" value="Unassembled WGS sequence"/>
</dbReference>
<name>A0A5D4NYE1_9BACI</name>
<reference evidence="3 4" key="1">
    <citation type="submission" date="2019-08" db="EMBL/GenBank/DDBJ databases">
        <title>Bacillus genomes from the desert of Cuatro Cienegas, Coahuila.</title>
        <authorList>
            <person name="Olmedo-Alvarez G."/>
        </authorList>
    </citation>
    <scope>NUCLEOTIDE SEQUENCE [LARGE SCALE GENOMIC DNA]</scope>
    <source>
        <strain evidence="3 4">CH34_1T</strain>
    </source>
</reference>
<dbReference type="PANTHER" id="PTHR36834">
    <property type="entry name" value="MEMBRANE PROTEIN-RELATED"/>
    <property type="match status" value="1"/>
</dbReference>
<dbReference type="Pfam" id="PF04892">
    <property type="entry name" value="VanZ"/>
    <property type="match status" value="1"/>
</dbReference>
<evidence type="ECO:0000259" key="2">
    <source>
        <dbReference type="Pfam" id="PF04892"/>
    </source>
</evidence>
<dbReference type="InterPro" id="IPR006976">
    <property type="entry name" value="VanZ-like"/>
</dbReference>
<proteinExistence type="predicted"/>
<organism evidence="3 4">
    <name type="scientific">Rossellomorea vietnamensis</name>
    <dbReference type="NCBI Taxonomy" id="218284"/>
    <lineage>
        <taxon>Bacteria</taxon>
        <taxon>Bacillati</taxon>
        <taxon>Bacillota</taxon>
        <taxon>Bacilli</taxon>
        <taxon>Bacillales</taxon>
        <taxon>Bacillaceae</taxon>
        <taxon>Rossellomorea</taxon>
    </lineage>
</organism>
<comment type="caution">
    <text evidence="3">The sequence shown here is derived from an EMBL/GenBank/DDBJ whole genome shotgun (WGS) entry which is preliminary data.</text>
</comment>
<dbReference type="InterPro" id="IPR053150">
    <property type="entry name" value="Teicoplanin_resist-assoc"/>
</dbReference>
<feature type="transmembrane region" description="Helical" evidence="1">
    <location>
        <begin position="127"/>
        <end position="144"/>
    </location>
</feature>
<evidence type="ECO:0000313" key="4">
    <source>
        <dbReference type="Proteomes" id="UP000322267"/>
    </source>
</evidence>
<feature type="transmembrane region" description="Helical" evidence="1">
    <location>
        <begin position="98"/>
        <end position="115"/>
    </location>
</feature>
<sequence length="149" mass="17237">MQMKVSQRIGCSLFFIYFIIVIIVSFIGIDVHNLRIVSLESGKSNFIPFDSLRMYISEKERFNLDTWFYSTFGPLLLFLPMGLLLPIVFKNMQTLKSVVLFSFALSILIEVLQYVTRLGVMDIDDTILNISGAMTGYLFYNILFKRLFS</sequence>
<gene>
    <name evidence="3" type="ORF">FZC78_03140</name>
</gene>
<accession>A0A5D4NYE1</accession>
<protein>
    <submittedName>
        <fullName evidence="3">VanZ family protein</fullName>
    </submittedName>
</protein>
<dbReference type="AlphaFoldDB" id="A0A5D4NYE1"/>
<keyword evidence="1" id="KW-0812">Transmembrane</keyword>
<feature type="transmembrane region" description="Helical" evidence="1">
    <location>
        <begin position="67"/>
        <end position="89"/>
    </location>
</feature>
<evidence type="ECO:0000256" key="1">
    <source>
        <dbReference type="SAM" id="Phobius"/>
    </source>
</evidence>
<feature type="domain" description="VanZ-like" evidence="2">
    <location>
        <begin position="14"/>
        <end position="143"/>
    </location>
</feature>
<dbReference type="EMBL" id="VTEI01000002">
    <property type="protein sequence ID" value="TYS18548.1"/>
    <property type="molecule type" value="Genomic_DNA"/>
</dbReference>
<keyword evidence="1" id="KW-1133">Transmembrane helix</keyword>
<dbReference type="PANTHER" id="PTHR36834:SF1">
    <property type="entry name" value="INTEGRAL MEMBRANE PROTEIN"/>
    <property type="match status" value="1"/>
</dbReference>
<dbReference type="OrthoDB" id="4822551at2"/>
<keyword evidence="1" id="KW-0472">Membrane</keyword>
<evidence type="ECO:0000313" key="3">
    <source>
        <dbReference type="EMBL" id="TYS18548.1"/>
    </source>
</evidence>
<feature type="transmembrane region" description="Helical" evidence="1">
    <location>
        <begin position="12"/>
        <end position="29"/>
    </location>
</feature>